<organism evidence="2 3">
    <name type="scientific">Petrolisthes cinctipes</name>
    <name type="common">Flat porcelain crab</name>
    <dbReference type="NCBI Taxonomy" id="88211"/>
    <lineage>
        <taxon>Eukaryota</taxon>
        <taxon>Metazoa</taxon>
        <taxon>Ecdysozoa</taxon>
        <taxon>Arthropoda</taxon>
        <taxon>Crustacea</taxon>
        <taxon>Multicrustacea</taxon>
        <taxon>Malacostraca</taxon>
        <taxon>Eumalacostraca</taxon>
        <taxon>Eucarida</taxon>
        <taxon>Decapoda</taxon>
        <taxon>Pleocyemata</taxon>
        <taxon>Anomura</taxon>
        <taxon>Galatheoidea</taxon>
        <taxon>Porcellanidae</taxon>
        <taxon>Petrolisthes</taxon>
    </lineage>
</organism>
<sequence>MGRAGESKSNVTQDKTGESKARKGLQQRTIRTSLAARREQATTATKTGTRPPQEKPLKQRQFQQHQHSSNSIWNQATTAASIPGTPPTFQEQQQQHLEQGHRQEKPQKQHQFQEHQHSRNNNSNNIWNKATNKKSHTSSVTSSRQAGRQQQRTHHHYKQKWGPLEAERGHLEPNHLPEQLNSSCMALSP</sequence>
<reference evidence="2" key="1">
    <citation type="submission" date="2023-10" db="EMBL/GenBank/DDBJ databases">
        <title>Genome assemblies of two species of porcelain crab, Petrolisthes cinctipes and Petrolisthes manimaculis (Anomura: Porcellanidae).</title>
        <authorList>
            <person name="Angst P."/>
        </authorList>
    </citation>
    <scope>NUCLEOTIDE SEQUENCE</scope>
    <source>
        <strain evidence="2">PB745_01</strain>
        <tissue evidence="2">Gill</tissue>
    </source>
</reference>
<dbReference type="Proteomes" id="UP001286313">
    <property type="component" value="Unassembled WGS sequence"/>
</dbReference>
<feature type="compositionally biased region" description="Basic and acidic residues" evidence="1">
    <location>
        <begin position="165"/>
        <end position="175"/>
    </location>
</feature>
<name>A0AAE1BKU3_PETCI</name>
<feature type="compositionally biased region" description="Low complexity" evidence="1">
    <location>
        <begin position="120"/>
        <end position="130"/>
    </location>
</feature>
<proteinExistence type="predicted"/>
<dbReference type="EMBL" id="JAWQEG010007412">
    <property type="protein sequence ID" value="KAK3852440.1"/>
    <property type="molecule type" value="Genomic_DNA"/>
</dbReference>
<feature type="region of interest" description="Disordered" evidence="1">
    <location>
        <begin position="1"/>
        <end position="189"/>
    </location>
</feature>
<evidence type="ECO:0000256" key="1">
    <source>
        <dbReference type="SAM" id="MobiDB-lite"/>
    </source>
</evidence>
<dbReference type="AlphaFoldDB" id="A0AAE1BKU3"/>
<gene>
    <name evidence="2" type="ORF">Pcinc_040974</name>
</gene>
<keyword evidence="3" id="KW-1185">Reference proteome</keyword>
<evidence type="ECO:0000313" key="3">
    <source>
        <dbReference type="Proteomes" id="UP001286313"/>
    </source>
</evidence>
<feature type="compositionally biased region" description="Basic and acidic residues" evidence="1">
    <location>
        <begin position="98"/>
        <end position="117"/>
    </location>
</feature>
<accession>A0AAE1BKU3</accession>
<feature type="compositionally biased region" description="Polar residues" evidence="1">
    <location>
        <begin position="41"/>
        <end position="50"/>
    </location>
</feature>
<feature type="compositionally biased region" description="Polar residues" evidence="1">
    <location>
        <begin position="137"/>
        <end position="150"/>
    </location>
</feature>
<comment type="caution">
    <text evidence="2">The sequence shown here is derived from an EMBL/GenBank/DDBJ whole genome shotgun (WGS) entry which is preliminary data.</text>
</comment>
<feature type="compositionally biased region" description="Polar residues" evidence="1">
    <location>
        <begin position="179"/>
        <end position="189"/>
    </location>
</feature>
<evidence type="ECO:0000313" key="2">
    <source>
        <dbReference type="EMBL" id="KAK3852440.1"/>
    </source>
</evidence>
<feature type="compositionally biased region" description="Polar residues" evidence="1">
    <location>
        <begin position="60"/>
        <end position="80"/>
    </location>
</feature>
<protein>
    <submittedName>
        <fullName evidence="2">Uncharacterized protein</fullName>
    </submittedName>
</protein>